<proteinExistence type="predicted"/>
<name>A0A2P5FZQ5_TREOI</name>
<evidence type="ECO:0000313" key="3">
    <source>
        <dbReference type="Proteomes" id="UP000237000"/>
    </source>
</evidence>
<dbReference type="Proteomes" id="UP000237000">
    <property type="component" value="Unassembled WGS sequence"/>
</dbReference>
<keyword evidence="3" id="KW-1185">Reference proteome</keyword>
<evidence type="ECO:0000256" key="1">
    <source>
        <dbReference type="SAM" id="MobiDB-lite"/>
    </source>
</evidence>
<dbReference type="AlphaFoldDB" id="A0A2P5FZQ5"/>
<protein>
    <submittedName>
        <fullName evidence="2">Uncharacterized protein</fullName>
    </submittedName>
</protein>
<feature type="region of interest" description="Disordered" evidence="1">
    <location>
        <begin position="32"/>
        <end position="56"/>
    </location>
</feature>
<reference evidence="3" key="1">
    <citation type="submission" date="2016-06" db="EMBL/GenBank/DDBJ databases">
        <title>Parallel loss of symbiosis genes in relatives of nitrogen-fixing non-legume Parasponia.</title>
        <authorList>
            <person name="Van Velzen R."/>
            <person name="Holmer R."/>
            <person name="Bu F."/>
            <person name="Rutten L."/>
            <person name="Van Zeijl A."/>
            <person name="Liu W."/>
            <person name="Santuari L."/>
            <person name="Cao Q."/>
            <person name="Sharma T."/>
            <person name="Shen D."/>
            <person name="Roswanjaya Y."/>
            <person name="Wardhani T."/>
            <person name="Kalhor M.S."/>
            <person name="Jansen J."/>
            <person name="Van den Hoogen J."/>
            <person name="Gungor B."/>
            <person name="Hartog M."/>
            <person name="Hontelez J."/>
            <person name="Verver J."/>
            <person name="Yang W.-C."/>
            <person name="Schijlen E."/>
            <person name="Repin R."/>
            <person name="Schilthuizen M."/>
            <person name="Schranz E."/>
            <person name="Heidstra R."/>
            <person name="Miyata K."/>
            <person name="Fedorova E."/>
            <person name="Kohlen W."/>
            <person name="Bisseling T."/>
            <person name="Smit S."/>
            <person name="Geurts R."/>
        </authorList>
    </citation>
    <scope>NUCLEOTIDE SEQUENCE [LARGE SCALE GENOMIC DNA]</scope>
    <source>
        <strain evidence="3">cv. RG33-2</strain>
    </source>
</reference>
<sequence>MCALSDALTAHLGRTEICPDLTAPRSTFTATRTSAAPLPRSSADGKRSRSSTVHNSSFETALPSTQAVKHCNTFLFWVSRIIPILVNTFRHLIFETNVYQV</sequence>
<dbReference type="EMBL" id="JXTC01000003">
    <property type="protein sequence ID" value="POO03266.1"/>
    <property type="molecule type" value="Genomic_DNA"/>
</dbReference>
<organism evidence="2 3">
    <name type="scientific">Trema orientale</name>
    <name type="common">Charcoal tree</name>
    <name type="synonym">Celtis orientalis</name>
    <dbReference type="NCBI Taxonomy" id="63057"/>
    <lineage>
        <taxon>Eukaryota</taxon>
        <taxon>Viridiplantae</taxon>
        <taxon>Streptophyta</taxon>
        <taxon>Embryophyta</taxon>
        <taxon>Tracheophyta</taxon>
        <taxon>Spermatophyta</taxon>
        <taxon>Magnoliopsida</taxon>
        <taxon>eudicotyledons</taxon>
        <taxon>Gunneridae</taxon>
        <taxon>Pentapetalae</taxon>
        <taxon>rosids</taxon>
        <taxon>fabids</taxon>
        <taxon>Rosales</taxon>
        <taxon>Cannabaceae</taxon>
        <taxon>Trema</taxon>
    </lineage>
</organism>
<accession>A0A2P5FZQ5</accession>
<gene>
    <name evidence="2" type="ORF">TorRG33x02_013270</name>
</gene>
<comment type="caution">
    <text evidence="2">The sequence shown here is derived from an EMBL/GenBank/DDBJ whole genome shotgun (WGS) entry which is preliminary data.</text>
</comment>
<evidence type="ECO:0000313" key="2">
    <source>
        <dbReference type="EMBL" id="POO03266.1"/>
    </source>
</evidence>
<dbReference type="InParanoid" id="A0A2P5FZQ5"/>